<dbReference type="WBParaSite" id="SVE_0728200.1">
    <property type="protein sequence ID" value="SVE_0728200.1"/>
    <property type="gene ID" value="SVE_0728200"/>
</dbReference>
<reference evidence="1" key="1">
    <citation type="submission" date="2014-07" db="EMBL/GenBank/DDBJ databases">
        <authorList>
            <person name="Martin A.A"/>
            <person name="De Silva N."/>
        </authorList>
    </citation>
    <scope>NUCLEOTIDE SEQUENCE</scope>
</reference>
<reference evidence="2" key="2">
    <citation type="submission" date="2015-08" db="UniProtKB">
        <authorList>
            <consortium name="WormBaseParasite"/>
        </authorList>
    </citation>
    <scope>IDENTIFICATION</scope>
</reference>
<organism evidence="1 2">
    <name type="scientific">Strongyloides venezuelensis</name>
    <name type="common">Threadworm</name>
    <dbReference type="NCBI Taxonomy" id="75913"/>
    <lineage>
        <taxon>Eukaryota</taxon>
        <taxon>Metazoa</taxon>
        <taxon>Ecdysozoa</taxon>
        <taxon>Nematoda</taxon>
        <taxon>Chromadorea</taxon>
        <taxon>Rhabditida</taxon>
        <taxon>Tylenchina</taxon>
        <taxon>Panagrolaimomorpha</taxon>
        <taxon>Strongyloidoidea</taxon>
        <taxon>Strongyloididae</taxon>
        <taxon>Strongyloides</taxon>
    </lineage>
</organism>
<evidence type="ECO:0000313" key="2">
    <source>
        <dbReference type="WBParaSite" id="SVE_0728200.1"/>
    </source>
</evidence>
<accession>A0A0K0FEJ8</accession>
<sequence length="203" mass="23954">MKIDGIRRHILKYIPTFSDIESLSKTCRCLCLLINGDPIRRDMVNFRDDGFLNIQFKQGFRNVYEVLTLERVNLTKSNYFFERFEERNQTYFEISSTIPNYTPEESDLLTQKCAEKIMLNHPLRSNVETLPCKYNYNCNGQQCSFSLECLSYINHPTVKGIELPGYILKICECLRKRNVWNRDIFGGFPNLKEVIFDVKGNYR</sequence>
<name>A0A0K0FEJ8_STRVS</name>
<dbReference type="Proteomes" id="UP000035680">
    <property type="component" value="Unassembled WGS sequence"/>
</dbReference>
<proteinExistence type="predicted"/>
<dbReference type="AlphaFoldDB" id="A0A0K0FEJ8"/>
<protein>
    <submittedName>
        <fullName evidence="2">F-box domain-containing protein</fullName>
    </submittedName>
</protein>
<keyword evidence="1" id="KW-1185">Reference proteome</keyword>
<evidence type="ECO:0000313" key="1">
    <source>
        <dbReference type="Proteomes" id="UP000035680"/>
    </source>
</evidence>